<proteinExistence type="predicted"/>
<protein>
    <recommendedName>
        <fullName evidence="2">VOC domain-containing protein</fullName>
    </recommendedName>
</protein>
<dbReference type="InterPro" id="IPR029068">
    <property type="entry name" value="Glyas_Bleomycin-R_OHBP_Dase"/>
</dbReference>
<organism evidence="3 4">
    <name type="scientific">Streptomyces albospinus</name>
    <dbReference type="NCBI Taxonomy" id="285515"/>
    <lineage>
        <taxon>Bacteria</taxon>
        <taxon>Bacillati</taxon>
        <taxon>Actinomycetota</taxon>
        <taxon>Actinomycetes</taxon>
        <taxon>Kitasatosporales</taxon>
        <taxon>Streptomycetaceae</taxon>
        <taxon>Streptomyces</taxon>
    </lineage>
</organism>
<dbReference type="Gene3D" id="3.10.180.10">
    <property type="entry name" value="2,3-Dihydroxybiphenyl 1,2-Dioxygenase, domain 1"/>
    <property type="match status" value="1"/>
</dbReference>
<gene>
    <name evidence="3" type="ORF">GCM10010211_43400</name>
</gene>
<sequence>MNADSADSRDNAENTGNAEITGILSRAHVATGLPAQELDRARRFHSEKLGLDPVDERPGGLPYRCGGVDFAVFPSTGASPGTFTRMAWEVDGIERVASELRRRGVVFEDVELPRLLGGGGTRDGIAEVGGNYPSWGARGCTRRRLPGRRGERAGHRPTGPLSGGTGPVREGVFAHRNRLGLTPSQ</sequence>
<name>A0ABQ2VAP1_9ACTN</name>
<dbReference type="SUPFAM" id="SSF54593">
    <property type="entry name" value="Glyoxalase/Bleomycin resistance protein/Dihydroxybiphenyl dioxygenase"/>
    <property type="match status" value="1"/>
</dbReference>
<evidence type="ECO:0000256" key="1">
    <source>
        <dbReference type="SAM" id="MobiDB-lite"/>
    </source>
</evidence>
<dbReference type="Proteomes" id="UP000654471">
    <property type="component" value="Unassembled WGS sequence"/>
</dbReference>
<keyword evidence="4" id="KW-1185">Reference proteome</keyword>
<dbReference type="PROSITE" id="PS51819">
    <property type="entry name" value="VOC"/>
    <property type="match status" value="1"/>
</dbReference>
<evidence type="ECO:0000259" key="2">
    <source>
        <dbReference type="PROSITE" id="PS51819"/>
    </source>
</evidence>
<evidence type="ECO:0000313" key="3">
    <source>
        <dbReference type="EMBL" id="GGU72873.1"/>
    </source>
</evidence>
<comment type="caution">
    <text evidence="3">The sequence shown here is derived from an EMBL/GenBank/DDBJ whole genome shotgun (WGS) entry which is preliminary data.</text>
</comment>
<dbReference type="CDD" id="cd06587">
    <property type="entry name" value="VOC"/>
    <property type="match status" value="1"/>
</dbReference>
<dbReference type="EMBL" id="BMRP01000015">
    <property type="protein sequence ID" value="GGU72873.1"/>
    <property type="molecule type" value="Genomic_DNA"/>
</dbReference>
<reference evidence="4" key="1">
    <citation type="journal article" date="2019" name="Int. J. Syst. Evol. Microbiol.">
        <title>The Global Catalogue of Microorganisms (GCM) 10K type strain sequencing project: providing services to taxonomists for standard genome sequencing and annotation.</title>
        <authorList>
            <consortium name="The Broad Institute Genomics Platform"/>
            <consortium name="The Broad Institute Genome Sequencing Center for Infectious Disease"/>
            <person name="Wu L."/>
            <person name="Ma J."/>
        </authorList>
    </citation>
    <scope>NUCLEOTIDE SEQUENCE [LARGE SCALE GENOMIC DNA]</scope>
    <source>
        <strain evidence="4">JCM 3399</strain>
    </source>
</reference>
<accession>A0ABQ2VAP1</accession>
<feature type="region of interest" description="Disordered" evidence="1">
    <location>
        <begin position="139"/>
        <end position="171"/>
    </location>
</feature>
<evidence type="ECO:0000313" key="4">
    <source>
        <dbReference type="Proteomes" id="UP000654471"/>
    </source>
</evidence>
<dbReference type="InterPro" id="IPR037523">
    <property type="entry name" value="VOC_core"/>
</dbReference>
<feature type="domain" description="VOC" evidence="2">
    <location>
        <begin position="25"/>
        <end position="138"/>
    </location>
</feature>